<evidence type="ECO:0000313" key="2">
    <source>
        <dbReference type="Proteomes" id="UP000695000"/>
    </source>
</evidence>
<dbReference type="RefSeq" id="XP_017773312.1">
    <property type="nucleotide sequence ID" value="XM_017917823.1"/>
</dbReference>
<keyword evidence="1" id="KW-0732">Signal</keyword>
<evidence type="ECO:0000313" key="3">
    <source>
        <dbReference type="RefSeq" id="XP_017773312.1"/>
    </source>
</evidence>
<proteinExistence type="predicted"/>
<evidence type="ECO:0000313" key="4">
    <source>
        <dbReference type="RefSeq" id="XP_017773314.1"/>
    </source>
</evidence>
<gene>
    <name evidence="3 4 5" type="primary">LOC108560329</name>
</gene>
<accession>A0ABM1MFG4</accession>
<dbReference type="RefSeq" id="XP_017773314.1">
    <property type="nucleotide sequence ID" value="XM_017917825.1"/>
</dbReference>
<sequence length="139" mass="16130">MISLRRQFLVQLLALLVTGQPIHLTEDEMNKDIGIITTTSSGNQIRNSILQYSDEKIADELQYVSQSINRLYSEESYPWNGVSPFKPEVAPGKIRRQRKKRFLVTDLTLCHFKLCNMGKRKTTRTFQKISRASSPNWRI</sequence>
<feature type="signal peptide" evidence="1">
    <location>
        <begin position="1"/>
        <end position="19"/>
    </location>
</feature>
<reference evidence="3 4" key="1">
    <citation type="submission" date="2025-05" db="UniProtKB">
        <authorList>
            <consortium name="RefSeq"/>
        </authorList>
    </citation>
    <scope>IDENTIFICATION</scope>
    <source>
        <tissue evidence="3 4">Whole Larva</tissue>
    </source>
</reference>
<protein>
    <submittedName>
        <fullName evidence="3 4">Uncharacterized protein LOC108560329 isoform X1</fullName>
    </submittedName>
</protein>
<feature type="chain" id="PRO_5045022695" evidence="1">
    <location>
        <begin position="20"/>
        <end position="139"/>
    </location>
</feature>
<dbReference type="RefSeq" id="XP_017773315.1">
    <property type="nucleotide sequence ID" value="XM_017917826.1"/>
</dbReference>
<evidence type="ECO:0000313" key="5">
    <source>
        <dbReference type="RefSeq" id="XP_017773315.1"/>
    </source>
</evidence>
<evidence type="ECO:0000256" key="1">
    <source>
        <dbReference type="SAM" id="SignalP"/>
    </source>
</evidence>
<organism evidence="2 4">
    <name type="scientific">Nicrophorus vespilloides</name>
    <name type="common">Boreal carrion beetle</name>
    <dbReference type="NCBI Taxonomy" id="110193"/>
    <lineage>
        <taxon>Eukaryota</taxon>
        <taxon>Metazoa</taxon>
        <taxon>Ecdysozoa</taxon>
        <taxon>Arthropoda</taxon>
        <taxon>Hexapoda</taxon>
        <taxon>Insecta</taxon>
        <taxon>Pterygota</taxon>
        <taxon>Neoptera</taxon>
        <taxon>Endopterygota</taxon>
        <taxon>Coleoptera</taxon>
        <taxon>Polyphaga</taxon>
        <taxon>Staphyliniformia</taxon>
        <taxon>Silphidae</taxon>
        <taxon>Nicrophorinae</taxon>
        <taxon>Nicrophorus</taxon>
    </lineage>
</organism>
<keyword evidence="2" id="KW-1185">Reference proteome</keyword>
<dbReference type="Proteomes" id="UP000695000">
    <property type="component" value="Unplaced"/>
</dbReference>
<dbReference type="GeneID" id="108560329"/>
<name>A0ABM1MFG4_NICVS</name>